<accession>A0A8H3UQE0</accession>
<evidence type="ECO:0000313" key="1">
    <source>
        <dbReference type="EMBL" id="KAE9973860.1"/>
    </source>
</evidence>
<reference evidence="1 2" key="1">
    <citation type="submission" date="2018-12" db="EMBL/GenBank/DDBJ databases">
        <title>Venturia inaequalis Genome Resource.</title>
        <authorList>
            <person name="Lichtner F.J."/>
        </authorList>
    </citation>
    <scope>NUCLEOTIDE SEQUENCE [LARGE SCALE GENOMIC DNA]</scope>
    <source>
        <strain evidence="1 2">120213</strain>
    </source>
</reference>
<dbReference type="AlphaFoldDB" id="A0A8H3UQE0"/>
<proteinExistence type="predicted"/>
<dbReference type="EMBL" id="WNWS01000232">
    <property type="protein sequence ID" value="KAE9973860.1"/>
    <property type="molecule type" value="Genomic_DNA"/>
</dbReference>
<dbReference type="Proteomes" id="UP000447873">
    <property type="component" value="Unassembled WGS sequence"/>
</dbReference>
<comment type="caution">
    <text evidence="1">The sequence shown here is derived from an EMBL/GenBank/DDBJ whole genome shotgun (WGS) entry which is preliminary data.</text>
</comment>
<name>A0A8H3UQE0_VENIN</name>
<protein>
    <submittedName>
        <fullName evidence="1">Uncharacterized protein</fullName>
    </submittedName>
</protein>
<evidence type="ECO:0000313" key="2">
    <source>
        <dbReference type="Proteomes" id="UP000447873"/>
    </source>
</evidence>
<organism evidence="1 2">
    <name type="scientific">Venturia inaequalis</name>
    <name type="common">Apple scab fungus</name>
    <dbReference type="NCBI Taxonomy" id="5025"/>
    <lineage>
        <taxon>Eukaryota</taxon>
        <taxon>Fungi</taxon>
        <taxon>Dikarya</taxon>
        <taxon>Ascomycota</taxon>
        <taxon>Pezizomycotina</taxon>
        <taxon>Dothideomycetes</taxon>
        <taxon>Pleosporomycetidae</taxon>
        <taxon>Venturiales</taxon>
        <taxon>Venturiaceae</taxon>
        <taxon>Venturia</taxon>
    </lineage>
</organism>
<sequence>METLLAGKYARITELAANCVSRLQLAAKRHGTSDLTTTLLLSHLGTLRSTLSQLQTWLMASDFLSSQHHHLMAVVDAVLASCHLLLSVLNDQIAEIDNADEHVLDRFTKARLDANHKVTITCVGHISHLTISLDVLLMAFRCKTQVEQLELLQNQQTRYVLYQVRDDSSALAEVRDEMTMKTILLTGEETMTETSRSPSPEPISPTFEFENELLKSKVYQEGLRACARDKPRPSDYSISRYTCSIPLAPPKRLTILYTSIPNRPATSLIKRLQLVSPKGSGEECSATQRNSIAKSETITLSATQTTEITTNANSIRHTTIKRDISTLEIRESIDTGDPNKIPLDHYMSLAQPQAPNLTLIELDLTSRNKLFLSSAIAAVKVILTGPVTPSMRPTTPTPIRAAPGPIRPAGILVSILRSASYDGVEYEYLVEQRIRKSNKMGVAMGFVWNCGDLGSEIERFAEVLKEVETVAVDHTTTYRKRKEDLGLGVKYWME</sequence>
<gene>
    <name evidence="1" type="ORF">EG328_004190</name>
</gene>